<comment type="caution">
    <text evidence="1">The sequence shown here is derived from an EMBL/GenBank/DDBJ whole genome shotgun (WGS) entry which is preliminary data.</text>
</comment>
<keyword evidence="2" id="KW-1185">Reference proteome</keyword>
<dbReference type="RefSeq" id="WP_088484110.1">
    <property type="nucleotide sequence ID" value="NZ_NISI01000006.1"/>
</dbReference>
<dbReference type="Proteomes" id="UP000197446">
    <property type="component" value="Unassembled WGS sequence"/>
</dbReference>
<gene>
    <name evidence="1" type="ORF">CDO81_15330</name>
</gene>
<dbReference type="AlphaFoldDB" id="A0A254N4D5"/>
<accession>A0A254N4D5</accession>
<protein>
    <submittedName>
        <fullName evidence="1">Uncharacterized protein</fullName>
    </submittedName>
</protein>
<proteinExistence type="predicted"/>
<sequence>MMPVVFFELYIPGSMVPCQDPGFVAVKVTQKLLTRLRAVNALIKRHKLSQVSIESHGLPVEVFVIGVAEPRVEIDLIADMVVLRVSGRRFDENQEAGRIEPLAESWVIGLDQLEHFRQQGLPVTLHQWEDSTELEESWTLEPFGHRVFDWLKRQGAYERYLKLEWFDHEHAALLEEFDKPAASREERRRRRAEAGSTS</sequence>
<reference evidence="1 2" key="1">
    <citation type="journal article" date="2007" name="Int. J. Syst. Evol. Microbiol.">
        <title>Description of Pelomonas aquatica sp. nov. and Pelomonas puraquae sp. nov., isolated from industrial and haemodialysis water.</title>
        <authorList>
            <person name="Gomila M."/>
            <person name="Bowien B."/>
            <person name="Falsen E."/>
            <person name="Moore E.R."/>
            <person name="Lalucat J."/>
        </authorList>
    </citation>
    <scope>NUCLEOTIDE SEQUENCE [LARGE SCALE GENOMIC DNA]</scope>
    <source>
        <strain evidence="1 2">CCUG 52769</strain>
    </source>
</reference>
<organism evidence="1 2">
    <name type="scientific">Roseateles puraquae</name>
    <dbReference type="NCBI Taxonomy" id="431059"/>
    <lineage>
        <taxon>Bacteria</taxon>
        <taxon>Pseudomonadati</taxon>
        <taxon>Pseudomonadota</taxon>
        <taxon>Betaproteobacteria</taxon>
        <taxon>Burkholderiales</taxon>
        <taxon>Sphaerotilaceae</taxon>
        <taxon>Roseateles</taxon>
    </lineage>
</organism>
<name>A0A254N4D5_9BURK</name>
<dbReference type="EMBL" id="NISI01000006">
    <property type="protein sequence ID" value="OWR02956.1"/>
    <property type="molecule type" value="Genomic_DNA"/>
</dbReference>
<evidence type="ECO:0000313" key="2">
    <source>
        <dbReference type="Proteomes" id="UP000197446"/>
    </source>
</evidence>
<evidence type="ECO:0000313" key="1">
    <source>
        <dbReference type="EMBL" id="OWR02956.1"/>
    </source>
</evidence>